<name>A0ABT5FJQ8_9GAMM</name>
<organism evidence="2 3">
    <name type="scientific">Psychrosphaera algicola</name>
    <dbReference type="NCBI Taxonomy" id="3023714"/>
    <lineage>
        <taxon>Bacteria</taxon>
        <taxon>Pseudomonadati</taxon>
        <taxon>Pseudomonadota</taxon>
        <taxon>Gammaproteobacteria</taxon>
        <taxon>Alteromonadales</taxon>
        <taxon>Pseudoalteromonadaceae</taxon>
        <taxon>Psychrosphaera</taxon>
    </lineage>
</organism>
<dbReference type="InterPro" id="IPR041544">
    <property type="entry name" value="MotY_N"/>
</dbReference>
<dbReference type="Gene3D" id="2.60.40.2540">
    <property type="match status" value="1"/>
</dbReference>
<evidence type="ECO:0000313" key="2">
    <source>
        <dbReference type="EMBL" id="MDC2891432.1"/>
    </source>
</evidence>
<accession>A0ABT5FJQ8</accession>
<reference evidence="2 3" key="1">
    <citation type="submission" date="2023-01" db="EMBL/GenBank/DDBJ databases">
        <title>Psychrosphaera sp. nov., isolated from marine algae.</title>
        <authorList>
            <person name="Bayburt H."/>
            <person name="Choi B.J."/>
            <person name="Kim J.M."/>
            <person name="Choi D.G."/>
            <person name="Jeon C.O."/>
        </authorList>
    </citation>
    <scope>NUCLEOTIDE SEQUENCE [LARGE SCALE GENOMIC DNA]</scope>
    <source>
        <strain evidence="2 3">G1-22</strain>
    </source>
</reference>
<comment type="caution">
    <text evidence="2">The sequence shown here is derived from an EMBL/GenBank/DDBJ whole genome shotgun (WGS) entry which is preliminary data.</text>
</comment>
<sequence>MAELQWHRQFNGDLDEKSAWVMLTELEKGYFPTLYYADWHNKRDRVSVALSATNFKDNYYQFLDCIDNLLPYSFDDISYAQLHFEKTVQSSIKPRAINWHKSKNT</sequence>
<dbReference type="PRINTS" id="PR01023">
    <property type="entry name" value="NAFLGMOTY"/>
</dbReference>
<feature type="domain" description="MotY N-terminal" evidence="1">
    <location>
        <begin position="5"/>
        <end position="71"/>
    </location>
</feature>
<dbReference type="EMBL" id="JAQOMS010000002">
    <property type="protein sequence ID" value="MDC2891432.1"/>
    <property type="molecule type" value="Genomic_DNA"/>
</dbReference>
<evidence type="ECO:0000259" key="1">
    <source>
        <dbReference type="Pfam" id="PF18393"/>
    </source>
</evidence>
<dbReference type="RefSeq" id="WP_272182709.1">
    <property type="nucleotide sequence ID" value="NZ_JAQOMS010000002.1"/>
</dbReference>
<evidence type="ECO:0000313" key="3">
    <source>
        <dbReference type="Proteomes" id="UP001528411"/>
    </source>
</evidence>
<protein>
    <recommendedName>
        <fullName evidence="1">MotY N-terminal domain-containing protein</fullName>
    </recommendedName>
</protein>
<dbReference type="Proteomes" id="UP001528411">
    <property type="component" value="Unassembled WGS sequence"/>
</dbReference>
<proteinExistence type="predicted"/>
<dbReference type="Pfam" id="PF18393">
    <property type="entry name" value="MotY_N"/>
    <property type="match status" value="1"/>
</dbReference>
<gene>
    <name evidence="2" type="ORF">PN838_25265</name>
</gene>
<keyword evidence="3" id="KW-1185">Reference proteome</keyword>